<dbReference type="RefSeq" id="WP_091830625.1">
    <property type="nucleotide sequence ID" value="NZ_FNZK01000006.1"/>
</dbReference>
<dbReference type="STRING" id="84035.SAMN05660742_10662"/>
<evidence type="ECO:0000313" key="1">
    <source>
        <dbReference type="EMBL" id="SEJ34934.1"/>
    </source>
</evidence>
<accession>A0A1H6Y4X1</accession>
<name>A0A1H6Y4X1_9FIRM</name>
<organism evidence="1 2">
    <name type="scientific">Propionispira arboris</name>
    <dbReference type="NCBI Taxonomy" id="84035"/>
    <lineage>
        <taxon>Bacteria</taxon>
        <taxon>Bacillati</taxon>
        <taxon>Bacillota</taxon>
        <taxon>Negativicutes</taxon>
        <taxon>Selenomonadales</taxon>
        <taxon>Selenomonadaceae</taxon>
        <taxon>Propionispira</taxon>
    </lineage>
</organism>
<sequence length="690" mass="76004">MISFIPNVATAAAGSLVFKGITYSFTIAASSYYDAKSMPYMAFDSNRGAGLSFGGAGGNRWVSIIYSSPILVNYMTMIYRSFASFKVQAWDGSSWIDIQSNITNANGVKDTNFEMEMHLEINTAYLGYRLYVLSGVLDGWPNISNLSWGVSEPHNFGGNEIIPMESDILIPSSHLGKASEEIKSYLPNKANLAVANAEENKFSVVLPKSNKAFLIEANKAFQTPNNKFSYEICNKAGLYGGSGCIGMEATQEFGKRSTISLIGMAFEKEELGKTNVHDAPGVFVEDQPGSIKVDKYLGFLEDTRESDSVPRLLRNFMGIDLKVLEENSYASNHYTLLVTATHQYRAAIVNVHAKTYGRTDFRGSYQLLINGTIAVDYSAGELDITAIDINLSSGQWLKGVNKCWLNIKHSNGCLEYLDFEVFKEEARRTTAERLFRDYDGGFDGEFWCPPKILNVGTPPCAMVPNYGDHAVITTTDFTNINLKNILSIQNLVATGKSLRILVSFDGRLTWSAFSANAWHTIDKTNIATSGMTMAVINAITEAQWGDVMNPANGTKGKALDVSVYIGNDISDTLVFYSINPTSSAFASFPTYPTKITQIISSAYANANASYLTVYSNLYPNGYSIRVAWADHNPTNYYYNVSPGEIVTGISFPNGYGHTQTTVYGKMYDSYLKSIKVNMTVNPFKGYAFII</sequence>
<keyword evidence="2" id="KW-1185">Reference proteome</keyword>
<dbReference type="SUPFAM" id="SSF49785">
    <property type="entry name" value="Galactose-binding domain-like"/>
    <property type="match status" value="1"/>
</dbReference>
<reference evidence="1 2" key="1">
    <citation type="submission" date="2016-10" db="EMBL/GenBank/DDBJ databases">
        <authorList>
            <person name="de Groot N.N."/>
        </authorList>
    </citation>
    <scope>NUCLEOTIDE SEQUENCE [LARGE SCALE GENOMIC DNA]</scope>
    <source>
        <strain evidence="1 2">DSM 2179</strain>
    </source>
</reference>
<dbReference type="AlphaFoldDB" id="A0A1H6Y4X1"/>
<dbReference type="EMBL" id="FNZK01000006">
    <property type="protein sequence ID" value="SEJ34934.1"/>
    <property type="molecule type" value="Genomic_DNA"/>
</dbReference>
<gene>
    <name evidence="1" type="ORF">SAMN05660742_10662</name>
</gene>
<dbReference type="Proteomes" id="UP000199662">
    <property type="component" value="Unassembled WGS sequence"/>
</dbReference>
<evidence type="ECO:0000313" key="2">
    <source>
        <dbReference type="Proteomes" id="UP000199662"/>
    </source>
</evidence>
<protein>
    <submittedName>
        <fullName evidence="1">Uncharacterized protein</fullName>
    </submittedName>
</protein>
<proteinExistence type="predicted"/>
<dbReference type="InterPro" id="IPR008979">
    <property type="entry name" value="Galactose-bd-like_sf"/>
</dbReference>